<evidence type="ECO:0000313" key="2">
    <source>
        <dbReference type="Proteomes" id="UP000178724"/>
    </source>
</evidence>
<dbReference type="AlphaFoldDB" id="A0A1F4Q0K2"/>
<proteinExistence type="predicted"/>
<sequence>MKFTYFPNKNAVNKAIKNDDPLLVLLSYDGETGIISNIDDAMEHVILLKKVGRKETEIDSFFRVVLNRDGADWTFVCPVNYQGIKDRQKRIEKFYSDGHGIISKGLKQLGYNVSIKIPSRFRRHFAELGGK</sequence>
<organism evidence="1 2">
    <name type="scientific">candidate division WOR-1 bacterium RIFCSPHIGHO2_01_FULL_53_15</name>
    <dbReference type="NCBI Taxonomy" id="1802564"/>
    <lineage>
        <taxon>Bacteria</taxon>
        <taxon>Bacillati</taxon>
        <taxon>Saganbacteria</taxon>
    </lineage>
</organism>
<gene>
    <name evidence="1" type="ORF">A2625_07865</name>
</gene>
<protein>
    <submittedName>
        <fullName evidence="1">Uncharacterized protein</fullName>
    </submittedName>
</protein>
<dbReference type="EMBL" id="METM01000026">
    <property type="protein sequence ID" value="OGB89390.1"/>
    <property type="molecule type" value="Genomic_DNA"/>
</dbReference>
<evidence type="ECO:0000313" key="1">
    <source>
        <dbReference type="EMBL" id="OGB89390.1"/>
    </source>
</evidence>
<reference evidence="1 2" key="1">
    <citation type="journal article" date="2016" name="Nat. Commun.">
        <title>Thousands of microbial genomes shed light on interconnected biogeochemical processes in an aquifer system.</title>
        <authorList>
            <person name="Anantharaman K."/>
            <person name="Brown C.T."/>
            <person name="Hug L.A."/>
            <person name="Sharon I."/>
            <person name="Castelle C.J."/>
            <person name="Probst A.J."/>
            <person name="Thomas B.C."/>
            <person name="Singh A."/>
            <person name="Wilkins M.J."/>
            <person name="Karaoz U."/>
            <person name="Brodie E.L."/>
            <person name="Williams K.H."/>
            <person name="Hubbard S.S."/>
            <person name="Banfield J.F."/>
        </authorList>
    </citation>
    <scope>NUCLEOTIDE SEQUENCE [LARGE SCALE GENOMIC DNA]</scope>
</reference>
<name>A0A1F4Q0K2_UNCSA</name>
<dbReference type="Proteomes" id="UP000178724">
    <property type="component" value="Unassembled WGS sequence"/>
</dbReference>
<accession>A0A1F4Q0K2</accession>
<comment type="caution">
    <text evidence="1">The sequence shown here is derived from an EMBL/GenBank/DDBJ whole genome shotgun (WGS) entry which is preliminary data.</text>
</comment>